<reference evidence="2" key="1">
    <citation type="submission" date="2014-05" db="EMBL/GenBank/DDBJ databases">
        <authorList>
            <person name="Chronopoulou M."/>
        </authorList>
    </citation>
    <scope>NUCLEOTIDE SEQUENCE</scope>
    <source>
        <tissue evidence="2">Whole organism</tissue>
    </source>
</reference>
<protein>
    <submittedName>
        <fullName evidence="2">Uncharacterized protein</fullName>
    </submittedName>
</protein>
<keyword evidence="1" id="KW-0472">Membrane</keyword>
<evidence type="ECO:0000256" key="1">
    <source>
        <dbReference type="SAM" id="Phobius"/>
    </source>
</evidence>
<keyword evidence="1" id="KW-0812">Transmembrane</keyword>
<accession>A0A0K2V0W7</accession>
<proteinExistence type="predicted"/>
<feature type="transmembrane region" description="Helical" evidence="1">
    <location>
        <begin position="20"/>
        <end position="37"/>
    </location>
</feature>
<keyword evidence="1" id="KW-1133">Transmembrane helix</keyword>
<evidence type="ECO:0000313" key="2">
    <source>
        <dbReference type="EMBL" id="CDW43626.1"/>
    </source>
</evidence>
<organism evidence="2">
    <name type="scientific">Lepeophtheirus salmonis</name>
    <name type="common">Salmon louse</name>
    <name type="synonym">Caligus salmonis</name>
    <dbReference type="NCBI Taxonomy" id="72036"/>
    <lineage>
        <taxon>Eukaryota</taxon>
        <taxon>Metazoa</taxon>
        <taxon>Ecdysozoa</taxon>
        <taxon>Arthropoda</taxon>
        <taxon>Crustacea</taxon>
        <taxon>Multicrustacea</taxon>
        <taxon>Hexanauplia</taxon>
        <taxon>Copepoda</taxon>
        <taxon>Siphonostomatoida</taxon>
        <taxon>Caligidae</taxon>
        <taxon>Lepeophtheirus</taxon>
    </lineage>
</organism>
<sequence>MNDCILELRSILFDMPMEFLNTWKFVDIILFFFFFRLDS</sequence>
<name>A0A0K2V0W7_LEPSM</name>
<dbReference type="AlphaFoldDB" id="A0A0K2V0W7"/>
<dbReference type="EMBL" id="HACA01026265">
    <property type="protein sequence ID" value="CDW43626.1"/>
    <property type="molecule type" value="Transcribed_RNA"/>
</dbReference>